<dbReference type="PRINTS" id="PR00400">
    <property type="entry name" value="TETREPRESSOR"/>
</dbReference>
<keyword evidence="2" id="KW-0678">Repressor</keyword>
<evidence type="ECO:0000256" key="1">
    <source>
        <dbReference type="ARBA" id="ARBA00002856"/>
    </source>
</evidence>
<evidence type="ECO:0000259" key="7">
    <source>
        <dbReference type="PROSITE" id="PS50977"/>
    </source>
</evidence>
<evidence type="ECO:0000256" key="4">
    <source>
        <dbReference type="ARBA" id="ARBA00023125"/>
    </source>
</evidence>
<dbReference type="InterPro" id="IPR036271">
    <property type="entry name" value="Tet_transcr_reg_TetR-rel_C_sf"/>
</dbReference>
<feature type="DNA-binding region" description="H-T-H motif" evidence="6">
    <location>
        <begin position="25"/>
        <end position="44"/>
    </location>
</feature>
<dbReference type="RefSeq" id="WP_341423702.1">
    <property type="nucleotide sequence ID" value="NZ_JBBUTG010000001.1"/>
</dbReference>
<evidence type="ECO:0000256" key="6">
    <source>
        <dbReference type="PROSITE-ProRule" id="PRU00335"/>
    </source>
</evidence>
<name>A0ABU9BHE6_9BURK</name>
<comment type="function">
    <text evidence="1">TetR is the repressor of the tetracycline resistance element; its N-terminal region forms a helix-turn-helix structure and binds DNA. Binding of tetracycline to TetR reduces the repressor affinity for the tetracycline resistance gene (tetA) promoter operator sites.</text>
</comment>
<accession>A0ABU9BHE6</accession>
<keyword evidence="9" id="KW-1185">Reference proteome</keyword>
<dbReference type="Pfam" id="PF00440">
    <property type="entry name" value="TetR_N"/>
    <property type="match status" value="1"/>
</dbReference>
<dbReference type="SUPFAM" id="SSF46689">
    <property type="entry name" value="Homeodomain-like"/>
    <property type="match status" value="1"/>
</dbReference>
<protein>
    <submittedName>
        <fullName evidence="8">TetR/AcrR family transcriptional regulator C-terminal domain-containing protein</fullName>
    </submittedName>
</protein>
<reference evidence="8 9" key="1">
    <citation type="submission" date="2024-04" db="EMBL/GenBank/DDBJ databases">
        <title>Novel species of the genus Ideonella isolated from streams.</title>
        <authorList>
            <person name="Lu H."/>
        </authorList>
    </citation>
    <scope>NUCLEOTIDE SEQUENCE [LARGE SCALE GENOMIC DNA]</scope>
    <source>
        <strain evidence="8 9">DXS29W</strain>
    </source>
</reference>
<dbReference type="PRINTS" id="PR00455">
    <property type="entry name" value="HTHTETR"/>
</dbReference>
<keyword evidence="5" id="KW-0804">Transcription</keyword>
<gene>
    <name evidence="8" type="ORF">AACH06_00905</name>
</gene>
<comment type="caution">
    <text evidence="8">The sequence shown here is derived from an EMBL/GenBank/DDBJ whole genome shotgun (WGS) entry which is preliminary data.</text>
</comment>
<proteinExistence type="predicted"/>
<evidence type="ECO:0000313" key="8">
    <source>
        <dbReference type="EMBL" id="MEK8029363.1"/>
    </source>
</evidence>
<dbReference type="InterPro" id="IPR009057">
    <property type="entry name" value="Homeodomain-like_sf"/>
</dbReference>
<organism evidence="8 9">
    <name type="scientific">Ideonella lacteola</name>
    <dbReference type="NCBI Taxonomy" id="2984193"/>
    <lineage>
        <taxon>Bacteria</taxon>
        <taxon>Pseudomonadati</taxon>
        <taxon>Pseudomonadota</taxon>
        <taxon>Betaproteobacteria</taxon>
        <taxon>Burkholderiales</taxon>
        <taxon>Sphaerotilaceae</taxon>
        <taxon>Ideonella</taxon>
    </lineage>
</organism>
<dbReference type="PANTHER" id="PTHR30055">
    <property type="entry name" value="HTH-TYPE TRANSCRIPTIONAL REGULATOR RUTR"/>
    <property type="match status" value="1"/>
</dbReference>
<dbReference type="InterPro" id="IPR003012">
    <property type="entry name" value="Tet_transcr_reg_TetR"/>
</dbReference>
<dbReference type="Proteomes" id="UP001371218">
    <property type="component" value="Unassembled WGS sequence"/>
</dbReference>
<feature type="domain" description="HTH tetR-type" evidence="7">
    <location>
        <begin position="2"/>
        <end position="62"/>
    </location>
</feature>
<dbReference type="Gene3D" id="1.10.357.10">
    <property type="entry name" value="Tetracycline Repressor, domain 2"/>
    <property type="match status" value="1"/>
</dbReference>
<sequence>MAIQREEVIRKALDLLDEVGLEGLTMRRLADALEIKAASLYWHFTNKQALIDGMADALLDDVAQEPVAGTWQDQMRHTALELRRALLSRRDGARVFAGTTLATRNMMRVAEALTAPAYGAGASARLAGWGGFSLACFVYGFVIEEQGWLAQLASGVDLDTIRGAMQGVVAGGEFPAIEAAMEELTHIDADVRFVHGVDLWIAGIEAGLAPNRAAG</sequence>
<dbReference type="EMBL" id="JBBUTG010000001">
    <property type="protein sequence ID" value="MEK8029363.1"/>
    <property type="molecule type" value="Genomic_DNA"/>
</dbReference>
<dbReference type="Pfam" id="PF02909">
    <property type="entry name" value="TetR_C_1"/>
    <property type="match status" value="1"/>
</dbReference>
<keyword evidence="4 6" id="KW-0238">DNA-binding</keyword>
<evidence type="ECO:0000256" key="2">
    <source>
        <dbReference type="ARBA" id="ARBA00022491"/>
    </source>
</evidence>
<evidence type="ECO:0000313" key="9">
    <source>
        <dbReference type="Proteomes" id="UP001371218"/>
    </source>
</evidence>
<dbReference type="InterPro" id="IPR001647">
    <property type="entry name" value="HTH_TetR"/>
</dbReference>
<evidence type="ECO:0000256" key="5">
    <source>
        <dbReference type="ARBA" id="ARBA00023163"/>
    </source>
</evidence>
<dbReference type="InterPro" id="IPR050109">
    <property type="entry name" value="HTH-type_TetR-like_transc_reg"/>
</dbReference>
<dbReference type="SUPFAM" id="SSF48498">
    <property type="entry name" value="Tetracyclin repressor-like, C-terminal domain"/>
    <property type="match status" value="1"/>
</dbReference>
<evidence type="ECO:0000256" key="3">
    <source>
        <dbReference type="ARBA" id="ARBA00023015"/>
    </source>
</evidence>
<dbReference type="Gene3D" id="1.10.10.60">
    <property type="entry name" value="Homeodomain-like"/>
    <property type="match status" value="1"/>
</dbReference>
<dbReference type="PROSITE" id="PS50977">
    <property type="entry name" value="HTH_TETR_2"/>
    <property type="match status" value="1"/>
</dbReference>
<keyword evidence="3" id="KW-0805">Transcription regulation</keyword>
<dbReference type="InterPro" id="IPR004111">
    <property type="entry name" value="Repressor_TetR_C"/>
</dbReference>
<dbReference type="PANTHER" id="PTHR30055:SF151">
    <property type="entry name" value="TRANSCRIPTIONAL REGULATORY PROTEIN"/>
    <property type="match status" value="1"/>
</dbReference>